<dbReference type="CDD" id="cd22157">
    <property type="entry name" value="F-box_AtFBW1-like"/>
    <property type="match status" value="1"/>
</dbReference>
<dbReference type="NCBIfam" id="TIGR01640">
    <property type="entry name" value="F_box_assoc_1"/>
    <property type="match status" value="1"/>
</dbReference>
<dbReference type="InterPro" id="IPR013187">
    <property type="entry name" value="F-box-assoc_dom_typ3"/>
</dbReference>
<feature type="domain" description="F-box" evidence="1">
    <location>
        <begin position="1"/>
        <end position="46"/>
    </location>
</feature>
<dbReference type="InterPro" id="IPR036047">
    <property type="entry name" value="F-box-like_dom_sf"/>
</dbReference>
<dbReference type="SMART" id="SM00256">
    <property type="entry name" value="FBOX"/>
    <property type="match status" value="1"/>
</dbReference>
<dbReference type="AlphaFoldDB" id="A0AAV8SZD8"/>
<evidence type="ECO:0000313" key="3">
    <source>
        <dbReference type="Proteomes" id="UP001159364"/>
    </source>
</evidence>
<sequence>MSDYLPEQIAEQILVRLPPRAVVRCRATCKRLYSLINSPGFISKTLSYTLSTRKYSSSPGFLLSQCSIRGDLGYNYSVYFDPYTVDDYTHGIPSPFNDKSYYYLRQDSVHGLVCVVQLRCWGYFADDIYIWNPLIKRYIKTPKCSLNLKGSVRNMFFGFGFDSVRNDYKVMISACSEQKFKVQVYSLKQGIWRDIDGQWLDSNLVSFIYHPIQRFLNGVIHWLGTGQNDENLIIGFDVFHESFKAMKFPSGVNDSQLFQMRETLACINHRNFSNGHRKYTTKFDIWVMKDYGVESSWTKMHSFEFKGLPSVLGMKEDGDLLMVEYHHANMRELLWYKPENRVIKHTGVQVIYCSEQALTYTESLILLDKESGAISYKRHLWE</sequence>
<reference evidence="2 3" key="1">
    <citation type="submission" date="2021-09" db="EMBL/GenBank/DDBJ databases">
        <title>Genomic insights and catalytic innovation underlie evolution of tropane alkaloids biosynthesis.</title>
        <authorList>
            <person name="Wang Y.-J."/>
            <person name="Tian T."/>
            <person name="Huang J.-P."/>
            <person name="Huang S.-X."/>
        </authorList>
    </citation>
    <scope>NUCLEOTIDE SEQUENCE [LARGE SCALE GENOMIC DNA]</scope>
    <source>
        <strain evidence="2">KIB-2018</strain>
        <tissue evidence="2">Leaf</tissue>
    </source>
</reference>
<accession>A0AAV8SZD8</accession>
<evidence type="ECO:0000313" key="2">
    <source>
        <dbReference type="EMBL" id="KAJ8759511.1"/>
    </source>
</evidence>
<dbReference type="Proteomes" id="UP001159364">
    <property type="component" value="Linkage Group LG07"/>
</dbReference>
<dbReference type="SUPFAM" id="SSF81383">
    <property type="entry name" value="F-box domain"/>
    <property type="match status" value="1"/>
</dbReference>
<gene>
    <name evidence="2" type="ORF">K2173_007128</name>
</gene>
<dbReference type="PANTHER" id="PTHR31672:SF13">
    <property type="entry name" value="F-BOX PROTEIN CPR30-LIKE"/>
    <property type="match status" value="1"/>
</dbReference>
<dbReference type="InterPro" id="IPR001810">
    <property type="entry name" value="F-box_dom"/>
</dbReference>
<proteinExistence type="predicted"/>
<dbReference type="Pfam" id="PF08268">
    <property type="entry name" value="FBA_3"/>
    <property type="match status" value="1"/>
</dbReference>
<dbReference type="Gene3D" id="1.20.1280.50">
    <property type="match status" value="1"/>
</dbReference>
<dbReference type="InterPro" id="IPR050796">
    <property type="entry name" value="SCF_F-box_component"/>
</dbReference>
<comment type="caution">
    <text evidence="2">The sequence shown here is derived from an EMBL/GenBank/DDBJ whole genome shotgun (WGS) entry which is preliminary data.</text>
</comment>
<dbReference type="Pfam" id="PF12937">
    <property type="entry name" value="F-box-like"/>
    <property type="match status" value="1"/>
</dbReference>
<dbReference type="PANTHER" id="PTHR31672">
    <property type="entry name" value="BNACNNG10540D PROTEIN"/>
    <property type="match status" value="1"/>
</dbReference>
<keyword evidence="3" id="KW-1185">Reference proteome</keyword>
<protein>
    <recommendedName>
        <fullName evidence="1">F-box domain-containing protein</fullName>
    </recommendedName>
</protein>
<name>A0AAV8SZD8_9ROSI</name>
<dbReference type="PROSITE" id="PS50181">
    <property type="entry name" value="FBOX"/>
    <property type="match status" value="1"/>
</dbReference>
<organism evidence="2 3">
    <name type="scientific">Erythroxylum novogranatense</name>
    <dbReference type="NCBI Taxonomy" id="1862640"/>
    <lineage>
        <taxon>Eukaryota</taxon>
        <taxon>Viridiplantae</taxon>
        <taxon>Streptophyta</taxon>
        <taxon>Embryophyta</taxon>
        <taxon>Tracheophyta</taxon>
        <taxon>Spermatophyta</taxon>
        <taxon>Magnoliopsida</taxon>
        <taxon>eudicotyledons</taxon>
        <taxon>Gunneridae</taxon>
        <taxon>Pentapetalae</taxon>
        <taxon>rosids</taxon>
        <taxon>fabids</taxon>
        <taxon>Malpighiales</taxon>
        <taxon>Erythroxylaceae</taxon>
        <taxon>Erythroxylum</taxon>
    </lineage>
</organism>
<evidence type="ECO:0000259" key="1">
    <source>
        <dbReference type="PROSITE" id="PS50181"/>
    </source>
</evidence>
<dbReference type="InterPro" id="IPR017451">
    <property type="entry name" value="F-box-assoc_interact_dom"/>
</dbReference>
<dbReference type="EMBL" id="JAIWQS010000007">
    <property type="protein sequence ID" value="KAJ8759511.1"/>
    <property type="molecule type" value="Genomic_DNA"/>
</dbReference>